<sequence>MCATDRPRIRIVTPVRFTGGVDELIWNAARSARAWLDAANGTDQTELTCRILKLTEEAGEAAGAWIGVLGQNPRKGVTHSHEEVAAELADVVFTALVAIESLGLDARSVVTACAAKVESRIAQ</sequence>
<accession>A0A1C5AFQ4</accession>
<dbReference type="Pfam" id="PF01503">
    <property type="entry name" value="PRA-PH"/>
    <property type="match status" value="1"/>
</dbReference>
<gene>
    <name evidence="1" type="ORF">GA0070216_116156</name>
</gene>
<dbReference type="AlphaFoldDB" id="A0A1C5AFQ4"/>
<dbReference type="InterPro" id="IPR021130">
    <property type="entry name" value="PRib-ATP_PPHydrolase-like"/>
</dbReference>
<name>A0A1C5AFQ4_9ACTN</name>
<dbReference type="Proteomes" id="UP000198797">
    <property type="component" value="Unassembled WGS sequence"/>
</dbReference>
<evidence type="ECO:0000313" key="2">
    <source>
        <dbReference type="Proteomes" id="UP000198797"/>
    </source>
</evidence>
<proteinExistence type="predicted"/>
<evidence type="ECO:0000313" key="1">
    <source>
        <dbReference type="EMBL" id="SCF44055.1"/>
    </source>
</evidence>
<organism evidence="1 2">
    <name type="scientific">Micromonospora matsumotoense</name>
    <dbReference type="NCBI Taxonomy" id="121616"/>
    <lineage>
        <taxon>Bacteria</taxon>
        <taxon>Bacillati</taxon>
        <taxon>Actinomycetota</taxon>
        <taxon>Actinomycetes</taxon>
        <taxon>Micromonosporales</taxon>
        <taxon>Micromonosporaceae</taxon>
        <taxon>Micromonospora</taxon>
    </lineage>
</organism>
<protein>
    <submittedName>
        <fullName evidence="1">NTP pyrophosphatase, house-cleaning of non-canonical NTPs</fullName>
    </submittedName>
</protein>
<keyword evidence="2" id="KW-1185">Reference proteome</keyword>
<dbReference type="InterPro" id="IPR044548">
    <property type="entry name" value="AF0060_NTP-PPase_MazG-like"/>
</dbReference>
<dbReference type="Gene3D" id="1.10.287.1080">
    <property type="entry name" value="MazG-like"/>
    <property type="match status" value="1"/>
</dbReference>
<dbReference type="SUPFAM" id="SSF101386">
    <property type="entry name" value="all-alpha NTP pyrophosphatases"/>
    <property type="match status" value="1"/>
</dbReference>
<dbReference type="STRING" id="121616.GA0070216_116156"/>
<reference evidence="2" key="1">
    <citation type="submission" date="2016-06" db="EMBL/GenBank/DDBJ databases">
        <authorList>
            <person name="Varghese N."/>
            <person name="Submissions Spin"/>
        </authorList>
    </citation>
    <scope>NUCLEOTIDE SEQUENCE [LARGE SCALE GENOMIC DNA]</scope>
    <source>
        <strain evidence="2">DSM 44100</strain>
    </source>
</reference>
<dbReference type="CDD" id="cd11533">
    <property type="entry name" value="NTP-PPase_Af0060_like"/>
    <property type="match status" value="1"/>
</dbReference>
<dbReference type="EMBL" id="FMCU01000016">
    <property type="protein sequence ID" value="SCF44055.1"/>
    <property type="molecule type" value="Genomic_DNA"/>
</dbReference>